<dbReference type="InterPro" id="IPR018062">
    <property type="entry name" value="HTH_AraC-typ_CS"/>
</dbReference>
<evidence type="ECO:0000256" key="1">
    <source>
        <dbReference type="ARBA" id="ARBA00023015"/>
    </source>
</evidence>
<dbReference type="GO" id="GO:0043565">
    <property type="term" value="F:sequence-specific DNA binding"/>
    <property type="evidence" value="ECO:0007669"/>
    <property type="project" value="InterPro"/>
</dbReference>
<reference evidence="5 6" key="1">
    <citation type="submission" date="2016-10" db="EMBL/GenBank/DDBJ databases">
        <authorList>
            <person name="de Groot N.N."/>
        </authorList>
    </citation>
    <scope>NUCLEOTIDE SEQUENCE [LARGE SCALE GENOMIC DNA]</scope>
    <source>
        <strain evidence="5 6">RK1</strain>
    </source>
</reference>
<sequence length="291" mass="33969">MKPKLEKISPNLFYSFAVKREITPYMDYPLHYHPEHEIIFVEKSRGLRVMGDNVARFEDGDLVFISSNLPHVWKNDKEYYAGNPEFYVDVYVIHFLPDALGDSFFDLPELNHISRLFELGQQGISILGTDHARISQMVKAVCLSSGFDRLINFLQLLDALSKIKEYELLSTPFYAKNIRKLETERLNQVIDYMMENYRHEITLDQLASIIDMNKASFCRYFKTRVHKTCTQFLNEIRITQACKLLLNQALNISEIGYEVGYNNISHFNRQFKLLTGASAKVYRKQLLNITN</sequence>
<evidence type="ECO:0000256" key="3">
    <source>
        <dbReference type="ARBA" id="ARBA00023163"/>
    </source>
</evidence>
<dbReference type="PANTHER" id="PTHR43280:SF2">
    <property type="entry name" value="HTH-TYPE TRANSCRIPTIONAL REGULATOR EXSA"/>
    <property type="match status" value="1"/>
</dbReference>
<dbReference type="GO" id="GO:0003700">
    <property type="term" value="F:DNA-binding transcription factor activity"/>
    <property type="evidence" value="ECO:0007669"/>
    <property type="project" value="InterPro"/>
</dbReference>
<dbReference type="Pfam" id="PF07883">
    <property type="entry name" value="Cupin_2"/>
    <property type="match status" value="1"/>
</dbReference>
<dbReference type="SUPFAM" id="SSF46689">
    <property type="entry name" value="Homeodomain-like"/>
    <property type="match status" value="2"/>
</dbReference>
<gene>
    <name evidence="5" type="ORF">SAMN05444682_103439</name>
</gene>
<protein>
    <submittedName>
        <fullName evidence="5">AraC-type DNA-binding protein</fullName>
    </submittedName>
</protein>
<dbReference type="InterPro" id="IPR011051">
    <property type="entry name" value="RmlC_Cupin_sf"/>
</dbReference>
<organism evidence="5 6">
    <name type="scientific">Parapedobacter indicus</name>
    <dbReference type="NCBI Taxonomy" id="1477437"/>
    <lineage>
        <taxon>Bacteria</taxon>
        <taxon>Pseudomonadati</taxon>
        <taxon>Bacteroidota</taxon>
        <taxon>Sphingobacteriia</taxon>
        <taxon>Sphingobacteriales</taxon>
        <taxon>Sphingobacteriaceae</taxon>
        <taxon>Parapedobacter</taxon>
    </lineage>
</organism>
<dbReference type="Pfam" id="PF12833">
    <property type="entry name" value="HTH_18"/>
    <property type="match status" value="1"/>
</dbReference>
<evidence type="ECO:0000313" key="5">
    <source>
        <dbReference type="EMBL" id="SFI37454.1"/>
    </source>
</evidence>
<feature type="domain" description="HTH araC/xylS-type" evidence="4">
    <location>
        <begin position="187"/>
        <end position="285"/>
    </location>
</feature>
<dbReference type="OrthoDB" id="9787988at2"/>
<keyword evidence="6" id="KW-1185">Reference proteome</keyword>
<dbReference type="EMBL" id="FOQO01000003">
    <property type="protein sequence ID" value="SFI37454.1"/>
    <property type="molecule type" value="Genomic_DNA"/>
</dbReference>
<accession>A0A1I3HNY3</accession>
<dbReference type="Proteomes" id="UP000198670">
    <property type="component" value="Unassembled WGS sequence"/>
</dbReference>
<name>A0A1I3HNY3_9SPHI</name>
<dbReference type="PROSITE" id="PS01124">
    <property type="entry name" value="HTH_ARAC_FAMILY_2"/>
    <property type="match status" value="1"/>
</dbReference>
<dbReference type="PROSITE" id="PS00041">
    <property type="entry name" value="HTH_ARAC_FAMILY_1"/>
    <property type="match status" value="1"/>
</dbReference>
<dbReference type="SMART" id="SM00342">
    <property type="entry name" value="HTH_ARAC"/>
    <property type="match status" value="1"/>
</dbReference>
<keyword evidence="2 5" id="KW-0238">DNA-binding</keyword>
<dbReference type="STRING" id="1477437.SAMN05444682_103439"/>
<evidence type="ECO:0000256" key="2">
    <source>
        <dbReference type="ARBA" id="ARBA00023125"/>
    </source>
</evidence>
<dbReference type="SUPFAM" id="SSF51182">
    <property type="entry name" value="RmlC-like cupins"/>
    <property type="match status" value="1"/>
</dbReference>
<evidence type="ECO:0000259" key="4">
    <source>
        <dbReference type="PROSITE" id="PS01124"/>
    </source>
</evidence>
<dbReference type="Gene3D" id="1.10.10.60">
    <property type="entry name" value="Homeodomain-like"/>
    <property type="match status" value="2"/>
</dbReference>
<evidence type="ECO:0000313" key="6">
    <source>
        <dbReference type="Proteomes" id="UP000198670"/>
    </source>
</evidence>
<dbReference type="RefSeq" id="WP_090626198.1">
    <property type="nucleotide sequence ID" value="NZ_FOQO01000003.1"/>
</dbReference>
<dbReference type="Gene3D" id="2.60.120.10">
    <property type="entry name" value="Jelly Rolls"/>
    <property type="match status" value="1"/>
</dbReference>
<keyword evidence="1" id="KW-0805">Transcription regulation</keyword>
<dbReference type="InterPro" id="IPR013096">
    <property type="entry name" value="Cupin_2"/>
</dbReference>
<keyword evidence="3" id="KW-0804">Transcription</keyword>
<proteinExistence type="predicted"/>
<dbReference type="CDD" id="cd06976">
    <property type="entry name" value="cupin_MtlR-like_N"/>
    <property type="match status" value="1"/>
</dbReference>
<dbReference type="AlphaFoldDB" id="A0A1I3HNY3"/>
<dbReference type="InterPro" id="IPR014710">
    <property type="entry name" value="RmlC-like_jellyroll"/>
</dbReference>
<dbReference type="PANTHER" id="PTHR43280">
    <property type="entry name" value="ARAC-FAMILY TRANSCRIPTIONAL REGULATOR"/>
    <property type="match status" value="1"/>
</dbReference>
<dbReference type="InterPro" id="IPR018060">
    <property type="entry name" value="HTH_AraC"/>
</dbReference>
<dbReference type="InterPro" id="IPR009057">
    <property type="entry name" value="Homeodomain-like_sf"/>
</dbReference>